<organism evidence="2 3">
    <name type="scientific">Magnetospirillum fulvum MGU-K5</name>
    <dbReference type="NCBI Taxonomy" id="1316936"/>
    <lineage>
        <taxon>Bacteria</taxon>
        <taxon>Pseudomonadati</taxon>
        <taxon>Pseudomonadota</taxon>
        <taxon>Alphaproteobacteria</taxon>
        <taxon>Rhodospirillales</taxon>
        <taxon>Rhodospirillaceae</taxon>
        <taxon>Magnetospirillum</taxon>
    </lineage>
</organism>
<dbReference type="PATRIC" id="fig|1316936.3.peg.944"/>
<evidence type="ECO:0000259" key="1">
    <source>
        <dbReference type="Pfam" id="PF10090"/>
    </source>
</evidence>
<dbReference type="Pfam" id="PF10090">
    <property type="entry name" value="HPTransfase"/>
    <property type="match status" value="1"/>
</dbReference>
<dbReference type="Gene3D" id="3.30.565.10">
    <property type="entry name" value="Histidine kinase-like ATPase, C-terminal domain"/>
    <property type="match status" value="1"/>
</dbReference>
<evidence type="ECO:0000313" key="3">
    <source>
        <dbReference type="Proteomes" id="UP000015350"/>
    </source>
</evidence>
<name>S9S9U5_MAGFU</name>
<dbReference type="InterPro" id="IPR018762">
    <property type="entry name" value="ChpT_C"/>
</dbReference>
<dbReference type="Proteomes" id="UP000015350">
    <property type="component" value="Unassembled WGS sequence"/>
</dbReference>
<accession>S9S9U5</accession>
<sequence>MDGNDLDLAEALCARLCHDLAGPLGAVASGAELLGEDPDPETARLVASTAADAVSRLRLLRAALGTAGGVRPEGELRGLARCYLDAGASSAARFDLVWQSDRPELTGEMGRLLLSLVVVAKESLPRGGRVSVEVSAAPVAGRCGVAVGFHGPSARLEPDSRAALGGTVQVFGPRAAVACWVSRLAARADTAIVVEDQVDGGWIRT</sequence>
<dbReference type="EMBL" id="AQPH01000011">
    <property type="protein sequence ID" value="EPY02617.1"/>
    <property type="molecule type" value="Genomic_DNA"/>
</dbReference>
<reference evidence="2 3" key="1">
    <citation type="submission" date="2013-04" db="EMBL/GenBank/DDBJ databases">
        <authorList>
            <person name="Kuznetsov B."/>
            <person name="Ivanovsky R."/>
        </authorList>
    </citation>
    <scope>NUCLEOTIDE SEQUENCE [LARGE SCALE GENOMIC DNA]</scope>
    <source>
        <strain evidence="2 3">MGU-K5</strain>
    </source>
</reference>
<feature type="domain" description="Histidine phosphotransferase ChpT C-terminal" evidence="1">
    <location>
        <begin position="89"/>
        <end position="196"/>
    </location>
</feature>
<dbReference type="STRING" id="1316936.K678_04714"/>
<dbReference type="Gene3D" id="1.10.287.130">
    <property type="match status" value="1"/>
</dbReference>
<protein>
    <recommendedName>
        <fullName evidence="1">Histidine phosphotransferase ChpT C-terminal domain-containing protein</fullName>
    </recommendedName>
</protein>
<comment type="caution">
    <text evidence="2">The sequence shown here is derived from an EMBL/GenBank/DDBJ whole genome shotgun (WGS) entry which is preliminary data.</text>
</comment>
<proteinExistence type="predicted"/>
<dbReference type="InterPro" id="IPR036890">
    <property type="entry name" value="HATPase_C_sf"/>
</dbReference>
<evidence type="ECO:0000313" key="2">
    <source>
        <dbReference type="EMBL" id="EPY02617.1"/>
    </source>
</evidence>
<dbReference type="RefSeq" id="WP_021131310.1">
    <property type="nucleotide sequence ID" value="NZ_AQPH01000011.1"/>
</dbReference>
<gene>
    <name evidence="2" type="ORF">K678_04714</name>
</gene>
<dbReference type="AlphaFoldDB" id="S9S9U5"/>
<dbReference type="eggNOG" id="COG5385">
    <property type="taxonomic scope" value="Bacteria"/>
</dbReference>